<accession>A0A165DZ71</accession>
<proteinExistence type="predicted"/>
<keyword evidence="2" id="KW-1185">Reference proteome</keyword>
<dbReference type="EMBL" id="KV426178">
    <property type="protein sequence ID" value="KZV85723.1"/>
    <property type="molecule type" value="Genomic_DNA"/>
</dbReference>
<gene>
    <name evidence="1" type="ORF">EXIGLDRAFT_803173</name>
</gene>
<protein>
    <submittedName>
        <fullName evidence="1">Uncharacterized protein</fullName>
    </submittedName>
</protein>
<evidence type="ECO:0000313" key="2">
    <source>
        <dbReference type="Proteomes" id="UP000077266"/>
    </source>
</evidence>
<dbReference type="Proteomes" id="UP000077266">
    <property type="component" value="Unassembled WGS sequence"/>
</dbReference>
<sequence length="186" mass="20668">MSSGQELRAVATGTLLEGRKHQYEDGINISLRISVLDAKYLRGRHPRWTRTGVSLRSTYTQAKFEGTHEQEENLRCSKSDVDSSRAWGEWTRSGERARRTGEAGVKQASVMNLILCLNAACNQLQRVLQSNWAEAKSGESSVIVTTSAARAAAEKKSEFGPSRLLLLSAIFVVQISYVRMFFTALI</sequence>
<reference evidence="1 2" key="1">
    <citation type="journal article" date="2016" name="Mol. Biol. Evol.">
        <title>Comparative Genomics of Early-Diverging Mushroom-Forming Fungi Provides Insights into the Origins of Lignocellulose Decay Capabilities.</title>
        <authorList>
            <person name="Nagy L.G."/>
            <person name="Riley R."/>
            <person name="Tritt A."/>
            <person name="Adam C."/>
            <person name="Daum C."/>
            <person name="Floudas D."/>
            <person name="Sun H."/>
            <person name="Yadav J.S."/>
            <person name="Pangilinan J."/>
            <person name="Larsson K.H."/>
            <person name="Matsuura K."/>
            <person name="Barry K."/>
            <person name="Labutti K."/>
            <person name="Kuo R."/>
            <person name="Ohm R.A."/>
            <person name="Bhattacharya S.S."/>
            <person name="Shirouzu T."/>
            <person name="Yoshinaga Y."/>
            <person name="Martin F.M."/>
            <person name="Grigoriev I.V."/>
            <person name="Hibbett D.S."/>
        </authorList>
    </citation>
    <scope>NUCLEOTIDE SEQUENCE [LARGE SCALE GENOMIC DNA]</scope>
    <source>
        <strain evidence="1 2">HHB12029</strain>
    </source>
</reference>
<evidence type="ECO:0000313" key="1">
    <source>
        <dbReference type="EMBL" id="KZV85723.1"/>
    </source>
</evidence>
<organism evidence="1 2">
    <name type="scientific">Exidia glandulosa HHB12029</name>
    <dbReference type="NCBI Taxonomy" id="1314781"/>
    <lineage>
        <taxon>Eukaryota</taxon>
        <taxon>Fungi</taxon>
        <taxon>Dikarya</taxon>
        <taxon>Basidiomycota</taxon>
        <taxon>Agaricomycotina</taxon>
        <taxon>Agaricomycetes</taxon>
        <taxon>Auriculariales</taxon>
        <taxon>Exidiaceae</taxon>
        <taxon>Exidia</taxon>
    </lineage>
</organism>
<dbReference type="AlphaFoldDB" id="A0A165DZ71"/>
<name>A0A165DZ71_EXIGL</name>
<dbReference type="InParanoid" id="A0A165DZ71"/>